<dbReference type="NCBIfam" id="TIGR04565">
    <property type="entry name" value="OMP_myx_plus"/>
    <property type="match status" value="1"/>
</dbReference>
<dbReference type="PANTHER" id="PTHR30329">
    <property type="entry name" value="STATOR ELEMENT OF FLAGELLAR MOTOR COMPLEX"/>
    <property type="match status" value="1"/>
</dbReference>
<reference evidence="6 7" key="1">
    <citation type="submission" date="2021-06" db="EMBL/GenBank/DDBJ databases">
        <title>Gemonas diversity in paddy soil.</title>
        <authorList>
            <person name="Liu G."/>
        </authorList>
    </citation>
    <scope>NUCLEOTIDE SEQUENCE [LARGE SCALE GENOMIC DNA]</scope>
    <source>
        <strain evidence="6 7">RG29</strain>
    </source>
</reference>
<dbReference type="Pfam" id="PF00691">
    <property type="entry name" value="OmpA"/>
    <property type="match status" value="2"/>
</dbReference>
<dbReference type="InterPro" id="IPR006665">
    <property type="entry name" value="OmpA-like"/>
</dbReference>
<dbReference type="Pfam" id="PF13505">
    <property type="entry name" value="OMP_b-brl"/>
    <property type="match status" value="1"/>
</dbReference>
<feature type="chain" id="PRO_5046209106" evidence="4">
    <location>
        <begin position="25"/>
        <end position="463"/>
    </location>
</feature>
<evidence type="ECO:0000313" key="6">
    <source>
        <dbReference type="EMBL" id="QWV97836.1"/>
    </source>
</evidence>
<dbReference type="PANTHER" id="PTHR30329:SF21">
    <property type="entry name" value="LIPOPROTEIN YIAD-RELATED"/>
    <property type="match status" value="1"/>
</dbReference>
<evidence type="ECO:0000256" key="3">
    <source>
        <dbReference type="SAM" id="MobiDB-lite"/>
    </source>
</evidence>
<feature type="domain" description="OmpA-like" evidence="5">
    <location>
        <begin position="343"/>
        <end position="461"/>
    </location>
</feature>
<proteinExistence type="predicted"/>
<accession>A0ABX8JIQ4</accession>
<evidence type="ECO:0000313" key="7">
    <source>
        <dbReference type="Proteomes" id="UP000683493"/>
    </source>
</evidence>
<dbReference type="InterPro" id="IPR030820">
    <property type="entry name" value="OMP_myx_plus_Proteobacteria"/>
</dbReference>
<feature type="compositionally biased region" description="Pro residues" evidence="3">
    <location>
        <begin position="192"/>
        <end position="210"/>
    </location>
</feature>
<organism evidence="6 7">
    <name type="scientific">Geomonas diazotrophica</name>
    <dbReference type="NCBI Taxonomy" id="2843197"/>
    <lineage>
        <taxon>Bacteria</taxon>
        <taxon>Pseudomonadati</taxon>
        <taxon>Thermodesulfobacteriota</taxon>
        <taxon>Desulfuromonadia</taxon>
        <taxon>Geobacterales</taxon>
        <taxon>Geobacteraceae</taxon>
        <taxon>Geomonas</taxon>
    </lineage>
</organism>
<evidence type="ECO:0000256" key="4">
    <source>
        <dbReference type="SAM" id="SignalP"/>
    </source>
</evidence>
<name>A0ABX8JIQ4_9BACT</name>
<dbReference type="InterPro" id="IPR027385">
    <property type="entry name" value="Beta-barrel_OMP"/>
</dbReference>
<evidence type="ECO:0000259" key="5">
    <source>
        <dbReference type="PROSITE" id="PS51123"/>
    </source>
</evidence>
<feature type="domain" description="OmpA-like" evidence="5">
    <location>
        <begin position="226"/>
        <end position="337"/>
    </location>
</feature>
<sequence length="463" mass="51320">MKKYLLLLVLVPALLFTLCPKARAEIKAQSFSLSPFVGGYTFIGKEHLETAPVFGLRGGYNFTQHFGLEAVFDYVPTEGKSHSNIGDVDAYNYHLDMLYHFMPDRQLVPYVAAGFGGQSREAAGEHETSRAAFNYGAGLKYFLTDALALRGDLRHLILREDGESYHNLEYTVGVDFMFGGVKQAPAVAAKPAPEPEPVAQPAPAEEPPLEPVPAAEPTPGHYKYCVTLHGEFDIGKAAIRQEDKDQIGVVCDFMKQYPTTTAVIEGHTDNVGAPEYNLDLSKRRAQAVVDYMVANCGIDRSRLEARGFGMARPVASNATDEGRQANRRIEAIIDCAFDVKEVKPPERLCMALVVEFDTGKANIKPQYKDEMARVADYMKKYPTTTAIIEGHTDNVGGFEYNMKLSRERAESAVQYLVDNFGIEKSRLTAKGYGYTRRIAYNSTAEGRAKNRRINAIIDCVIKK</sequence>
<dbReference type="Proteomes" id="UP000683493">
    <property type="component" value="Chromosome"/>
</dbReference>
<dbReference type="InterPro" id="IPR050330">
    <property type="entry name" value="Bact_OuterMem_StrucFunc"/>
</dbReference>
<keyword evidence="1 4" id="KW-0732">Signal</keyword>
<feature type="region of interest" description="Disordered" evidence="3">
    <location>
        <begin position="188"/>
        <end position="210"/>
    </location>
</feature>
<evidence type="ECO:0000256" key="1">
    <source>
        <dbReference type="ARBA" id="ARBA00022729"/>
    </source>
</evidence>
<feature type="signal peptide" evidence="4">
    <location>
        <begin position="1"/>
        <end position="24"/>
    </location>
</feature>
<dbReference type="PROSITE" id="PS51123">
    <property type="entry name" value="OMPA_2"/>
    <property type="match status" value="2"/>
</dbReference>
<keyword evidence="2" id="KW-0472">Membrane</keyword>
<keyword evidence="7" id="KW-1185">Reference proteome</keyword>
<dbReference type="CDD" id="cd07185">
    <property type="entry name" value="OmpA_C-like"/>
    <property type="match status" value="2"/>
</dbReference>
<dbReference type="EMBL" id="CP076724">
    <property type="protein sequence ID" value="QWV97836.1"/>
    <property type="molecule type" value="Genomic_DNA"/>
</dbReference>
<evidence type="ECO:0000256" key="2">
    <source>
        <dbReference type="PROSITE-ProRule" id="PRU00473"/>
    </source>
</evidence>
<protein>
    <submittedName>
        <fullName evidence="6">Outer membrane beta-barrel domain-containing protein</fullName>
    </submittedName>
</protein>
<gene>
    <name evidence="6" type="ORF">KP005_00635</name>
</gene>